<evidence type="ECO:0000259" key="1">
    <source>
        <dbReference type="PROSITE" id="PS51186"/>
    </source>
</evidence>
<dbReference type="STRING" id="199890.A0A182P498"/>
<name>A0A182P498_9DIPT</name>
<proteinExistence type="predicted"/>
<dbReference type="PROSITE" id="PS51186">
    <property type="entry name" value="GNAT"/>
    <property type="match status" value="1"/>
</dbReference>
<dbReference type="InterPro" id="IPR016181">
    <property type="entry name" value="Acyl_CoA_acyltransferase"/>
</dbReference>
<organism evidence="2 3">
    <name type="scientific">Anopheles epiroticus</name>
    <dbReference type="NCBI Taxonomy" id="199890"/>
    <lineage>
        <taxon>Eukaryota</taxon>
        <taxon>Metazoa</taxon>
        <taxon>Ecdysozoa</taxon>
        <taxon>Arthropoda</taxon>
        <taxon>Hexapoda</taxon>
        <taxon>Insecta</taxon>
        <taxon>Pterygota</taxon>
        <taxon>Neoptera</taxon>
        <taxon>Endopterygota</taxon>
        <taxon>Diptera</taxon>
        <taxon>Nematocera</taxon>
        <taxon>Culicoidea</taxon>
        <taxon>Culicidae</taxon>
        <taxon>Anophelinae</taxon>
        <taxon>Anopheles</taxon>
    </lineage>
</organism>
<accession>A0A182P498</accession>
<dbReference type="AlphaFoldDB" id="A0A182P498"/>
<dbReference type="Pfam" id="PF08445">
    <property type="entry name" value="FR47"/>
    <property type="match status" value="2"/>
</dbReference>
<reference evidence="2" key="2">
    <citation type="submission" date="2020-05" db="UniProtKB">
        <authorList>
            <consortium name="EnsemblMetazoa"/>
        </authorList>
    </citation>
    <scope>IDENTIFICATION</scope>
    <source>
        <strain evidence="2">Epiroticus2</strain>
    </source>
</reference>
<dbReference type="GO" id="GO:0016747">
    <property type="term" value="F:acyltransferase activity, transferring groups other than amino-acyl groups"/>
    <property type="evidence" value="ECO:0007669"/>
    <property type="project" value="InterPro"/>
</dbReference>
<keyword evidence="3" id="KW-1185">Reference proteome</keyword>
<dbReference type="InterPro" id="IPR031734">
    <property type="entry name" value="MBF2"/>
</dbReference>
<evidence type="ECO:0000313" key="2">
    <source>
        <dbReference type="EnsemblMetazoa" id="AEPI001734-PA"/>
    </source>
</evidence>
<protein>
    <recommendedName>
        <fullName evidence="1">N-acetyltransferase domain-containing protein</fullName>
    </recommendedName>
</protein>
<dbReference type="SUPFAM" id="SSF55729">
    <property type="entry name" value="Acyl-CoA N-acyltransferases (Nat)"/>
    <property type="match status" value="2"/>
</dbReference>
<sequence length="673" mass="76876">MYARTMEATDRLCIIPPSEWPELRELYRPNWPEHHVAYATIDNYIRWNGKDSNIKHLTIYCLNGSWREDGTYLIVDRYQLFVYSLDPTNRVLERALHLLDWSGGLKVSSLLSRHREPVINVISAKNLQKEYDSETRLYYMPKAECDSLCLSVPQGFELKALSADDAAEADRVWPNRHQGSLFFLQRLAAWNPNVGLYESCSGKLVAWCFRLQAGPLGALQVDKEYMRRGFGTVVAIAVAKQIADLGQDCFALVNNANEASKKMFERIGFKHEGEAYWLRTIPTVPAQCLISRWQVAMAGCEQLVEIPPQDWNALKHLFHRDWPEHEFAYYLLGNYIAWKQHEESLDVKCYSLSGNWREDGTFALKDGFEIYFYSADKNGNCATLIRLLSQIRWHTFHEISMDYLEKFHPALEQTVSDQRLTVASSNLAHYYFMSKERVLALQSPALPAGFSLEKLQLKDLDCIYAQWPLRNHISYEAGYGLLKRLIQLNENVGLFNDKGMLVSWCLIDQTGAHSDLQTMREHCRNGYGRMVVLELAKRLARAGSDSKAYVLHENHKSIALFECIGFWKTQNLRWVVVHTEGADLILGTVNPGDRILYSQVTAAPGIPGGLVARSVNYTGIYNITAIRAYDRSFNRSGQAHITGGGLFQRFVNIALQTRLIGNGLDFLVEIYGR</sequence>
<dbReference type="InterPro" id="IPR013653">
    <property type="entry name" value="GCN5-like_dom"/>
</dbReference>
<dbReference type="Gene3D" id="3.40.630.30">
    <property type="match status" value="4"/>
</dbReference>
<dbReference type="EnsemblMetazoa" id="AEPI001734-RA">
    <property type="protein sequence ID" value="AEPI001734-PA"/>
    <property type="gene ID" value="AEPI001734"/>
</dbReference>
<dbReference type="PANTHER" id="PTHR20958">
    <property type="entry name" value="GLYCINE N-ACYLTRANSFERASE-LIKE PROTEIN"/>
    <property type="match status" value="1"/>
</dbReference>
<feature type="domain" description="N-acetyltransferase" evidence="1">
    <location>
        <begin position="156"/>
        <end position="291"/>
    </location>
</feature>
<reference evidence="3" key="1">
    <citation type="submission" date="2013-03" db="EMBL/GenBank/DDBJ databases">
        <title>The Genome Sequence of Anopheles epiroticus epiroticus2.</title>
        <authorList>
            <consortium name="The Broad Institute Genomics Platform"/>
            <person name="Neafsey D.E."/>
            <person name="Howell P."/>
            <person name="Walker B."/>
            <person name="Young S.K."/>
            <person name="Zeng Q."/>
            <person name="Gargeya S."/>
            <person name="Fitzgerald M."/>
            <person name="Haas B."/>
            <person name="Abouelleil A."/>
            <person name="Allen A.W."/>
            <person name="Alvarado L."/>
            <person name="Arachchi H.M."/>
            <person name="Berlin A.M."/>
            <person name="Chapman S.B."/>
            <person name="Gainer-Dewar J."/>
            <person name="Goldberg J."/>
            <person name="Griggs A."/>
            <person name="Gujja S."/>
            <person name="Hansen M."/>
            <person name="Howarth C."/>
            <person name="Imamovic A."/>
            <person name="Ireland A."/>
            <person name="Larimer J."/>
            <person name="McCowan C."/>
            <person name="Murphy C."/>
            <person name="Pearson M."/>
            <person name="Poon T.W."/>
            <person name="Priest M."/>
            <person name="Roberts A."/>
            <person name="Saif S."/>
            <person name="Shea T."/>
            <person name="Sisk P."/>
            <person name="Sykes S."/>
            <person name="Wortman J."/>
            <person name="Nusbaum C."/>
            <person name="Birren B."/>
        </authorList>
    </citation>
    <scope>NUCLEOTIDE SEQUENCE [LARGE SCALE GENOMIC DNA]</scope>
    <source>
        <strain evidence="3">Epiroticus2</strain>
    </source>
</reference>
<dbReference type="Pfam" id="PF15868">
    <property type="entry name" value="MBF2"/>
    <property type="match status" value="1"/>
</dbReference>
<evidence type="ECO:0000313" key="3">
    <source>
        <dbReference type="Proteomes" id="UP000075885"/>
    </source>
</evidence>
<dbReference type="InterPro" id="IPR053225">
    <property type="entry name" value="Acyl-CoA_N-acyltransferase"/>
</dbReference>
<dbReference type="VEuPathDB" id="VectorBase:AEPI001734"/>
<dbReference type="InterPro" id="IPR000182">
    <property type="entry name" value="GNAT_dom"/>
</dbReference>
<dbReference type="Proteomes" id="UP000075885">
    <property type="component" value="Unassembled WGS sequence"/>
</dbReference>
<dbReference type="PANTHER" id="PTHR20958:SF10">
    <property type="entry name" value="GH05617P-RELATED"/>
    <property type="match status" value="1"/>
</dbReference>